<dbReference type="HOGENOM" id="CLU_009579_11_5_1"/>
<feature type="transmembrane region" description="Helical" evidence="11">
    <location>
        <begin position="257"/>
        <end position="282"/>
    </location>
</feature>
<feature type="transmembrane region" description="Helical" evidence="11">
    <location>
        <begin position="196"/>
        <end position="220"/>
    </location>
</feature>
<keyword evidence="5 10" id="KW-0297">G-protein coupled receptor</keyword>
<evidence type="ECO:0000256" key="9">
    <source>
        <dbReference type="ARBA" id="ARBA00023224"/>
    </source>
</evidence>
<evidence type="ECO:0000256" key="8">
    <source>
        <dbReference type="ARBA" id="ARBA00023180"/>
    </source>
</evidence>
<organism evidence="13">
    <name type="scientific">Capitella teleta</name>
    <name type="common">Polychaete worm</name>
    <dbReference type="NCBI Taxonomy" id="283909"/>
    <lineage>
        <taxon>Eukaryota</taxon>
        <taxon>Metazoa</taxon>
        <taxon>Spiralia</taxon>
        <taxon>Lophotrochozoa</taxon>
        <taxon>Annelida</taxon>
        <taxon>Polychaeta</taxon>
        <taxon>Sedentaria</taxon>
        <taxon>Scolecida</taxon>
        <taxon>Capitellidae</taxon>
        <taxon>Capitella</taxon>
    </lineage>
</organism>
<evidence type="ECO:0000256" key="11">
    <source>
        <dbReference type="SAM" id="Phobius"/>
    </source>
</evidence>
<evidence type="ECO:0000256" key="6">
    <source>
        <dbReference type="ARBA" id="ARBA00023136"/>
    </source>
</evidence>
<dbReference type="OMA" id="STESYWE"/>
<keyword evidence="7 10" id="KW-0675">Receptor</keyword>
<dbReference type="STRING" id="283909.R7TU02"/>
<dbReference type="Proteomes" id="UP000014760">
    <property type="component" value="Unassembled WGS sequence"/>
</dbReference>
<evidence type="ECO:0000256" key="7">
    <source>
        <dbReference type="ARBA" id="ARBA00023170"/>
    </source>
</evidence>
<dbReference type="GO" id="GO:0004930">
    <property type="term" value="F:G protein-coupled receptor activity"/>
    <property type="evidence" value="ECO:0007669"/>
    <property type="project" value="UniProtKB-KW"/>
</dbReference>
<feature type="transmembrane region" description="Helical" evidence="11">
    <location>
        <begin position="36"/>
        <end position="60"/>
    </location>
</feature>
<keyword evidence="3 10" id="KW-0812">Transmembrane</keyword>
<dbReference type="PANTHER" id="PTHR24246:SF27">
    <property type="entry name" value="ADENOSINE RECEPTOR, ISOFORM A"/>
    <property type="match status" value="1"/>
</dbReference>
<keyword evidence="8" id="KW-0325">Glycoprotein</keyword>
<keyword evidence="2" id="KW-1003">Cell membrane</keyword>
<dbReference type="PANTHER" id="PTHR24246">
    <property type="entry name" value="OLFACTORY RECEPTOR AND ADENOSINE RECEPTOR"/>
    <property type="match status" value="1"/>
</dbReference>
<feature type="transmembrane region" description="Helical" evidence="11">
    <location>
        <begin position="294"/>
        <end position="316"/>
    </location>
</feature>
<evidence type="ECO:0000256" key="3">
    <source>
        <dbReference type="ARBA" id="ARBA00022692"/>
    </source>
</evidence>
<feature type="transmembrane region" description="Helical" evidence="11">
    <location>
        <begin position="157"/>
        <end position="176"/>
    </location>
</feature>
<dbReference type="OrthoDB" id="5970330at2759"/>
<keyword evidence="15" id="KW-1185">Reference proteome</keyword>
<dbReference type="Pfam" id="PF00001">
    <property type="entry name" value="7tm_1"/>
    <property type="match status" value="1"/>
</dbReference>
<feature type="domain" description="G-protein coupled receptors family 1 profile" evidence="12">
    <location>
        <begin position="51"/>
        <end position="317"/>
    </location>
</feature>
<proteinExistence type="inferred from homology"/>
<dbReference type="GO" id="GO:0005886">
    <property type="term" value="C:plasma membrane"/>
    <property type="evidence" value="ECO:0007669"/>
    <property type="project" value="UniProtKB-SubCell"/>
</dbReference>
<reference evidence="13 15" key="2">
    <citation type="journal article" date="2013" name="Nature">
        <title>Insights into bilaterian evolution from three spiralian genomes.</title>
        <authorList>
            <person name="Simakov O."/>
            <person name="Marletaz F."/>
            <person name="Cho S.J."/>
            <person name="Edsinger-Gonzales E."/>
            <person name="Havlak P."/>
            <person name="Hellsten U."/>
            <person name="Kuo D.H."/>
            <person name="Larsson T."/>
            <person name="Lv J."/>
            <person name="Arendt D."/>
            <person name="Savage R."/>
            <person name="Osoegawa K."/>
            <person name="de Jong P."/>
            <person name="Grimwood J."/>
            <person name="Chapman J.A."/>
            <person name="Shapiro H."/>
            <person name="Aerts A."/>
            <person name="Otillar R.P."/>
            <person name="Terry A.Y."/>
            <person name="Boore J.L."/>
            <person name="Grigoriev I.V."/>
            <person name="Lindberg D.R."/>
            <person name="Seaver E.C."/>
            <person name="Weisblat D.A."/>
            <person name="Putnam N.H."/>
            <person name="Rokhsar D.S."/>
        </authorList>
    </citation>
    <scope>NUCLEOTIDE SEQUENCE</scope>
    <source>
        <strain evidence="13 15">I ESC-2004</strain>
    </source>
</reference>
<evidence type="ECO:0000256" key="1">
    <source>
        <dbReference type="ARBA" id="ARBA00004651"/>
    </source>
</evidence>
<dbReference type="InterPro" id="IPR017452">
    <property type="entry name" value="GPCR_Rhodpsn_7TM"/>
</dbReference>
<name>R7TU02_CAPTE</name>
<dbReference type="SUPFAM" id="SSF81321">
    <property type="entry name" value="Family A G protein-coupled receptor-like"/>
    <property type="match status" value="1"/>
</dbReference>
<comment type="similarity">
    <text evidence="10">Belongs to the G-protein coupled receptor 1 family.</text>
</comment>
<evidence type="ECO:0000313" key="13">
    <source>
        <dbReference type="EMBL" id="ELT94936.1"/>
    </source>
</evidence>
<accession>R7TU02</accession>
<protein>
    <recommendedName>
        <fullName evidence="12">G-protein coupled receptors family 1 profile domain-containing protein</fullName>
    </recommendedName>
</protein>
<dbReference type="InterPro" id="IPR000276">
    <property type="entry name" value="GPCR_Rhodpsn"/>
</dbReference>
<keyword evidence="4 11" id="KW-1133">Transmembrane helix</keyword>
<dbReference type="EnsemblMetazoa" id="CapteT143381">
    <property type="protein sequence ID" value="CapteP143381"/>
    <property type="gene ID" value="CapteG143381"/>
</dbReference>
<evidence type="ECO:0000313" key="15">
    <source>
        <dbReference type="Proteomes" id="UP000014760"/>
    </source>
</evidence>
<dbReference type="PROSITE" id="PS00237">
    <property type="entry name" value="G_PROTEIN_RECEP_F1_1"/>
    <property type="match status" value="1"/>
</dbReference>
<dbReference type="SMART" id="SM01381">
    <property type="entry name" value="7TM_GPCR_Srsx"/>
    <property type="match status" value="1"/>
</dbReference>
<keyword evidence="6 11" id="KW-0472">Membrane</keyword>
<dbReference type="PROSITE" id="PS50262">
    <property type="entry name" value="G_PROTEIN_RECEP_F1_2"/>
    <property type="match status" value="1"/>
</dbReference>
<sequence>MDNTVFEPQSVTYSASLGDTVTTALKPKFFHSWTTGLFVCCLIVLAAGIPGNLLTILAYFKNQQLHNPTNILICNQSIGDFFTCVTGPLFAILNYTKVGQALASSHKYLCLVSLALVNTVVQSSITNILALSTERFIAVYFSLRYYNWVTETNVKRAVVAIWTVVILINWIPLFFWNVWMPGGMPCMPVIVLPEIFHIYFTIPSMTCLLICAVENMAIAFRAVRKQRSIIAVAVQNVDQQPGEANTKSRDQFKVTKIMLLVVGCFFAAWLPWIVLVSILYRLPPSWEKYGIPTWVLVAFDYSKVFLAANTIANPFIYGWKNLLFRDAYYKLLGIKRNPNES</sequence>
<dbReference type="PRINTS" id="PR00237">
    <property type="entry name" value="GPCRRHODOPSN"/>
</dbReference>
<dbReference type="EMBL" id="AMQN01012068">
    <property type="status" value="NOT_ANNOTATED_CDS"/>
    <property type="molecule type" value="Genomic_DNA"/>
</dbReference>
<gene>
    <name evidence="13" type="ORF">CAPTEDRAFT_143381</name>
</gene>
<evidence type="ECO:0000256" key="10">
    <source>
        <dbReference type="RuleBase" id="RU000688"/>
    </source>
</evidence>
<evidence type="ECO:0000259" key="12">
    <source>
        <dbReference type="PROSITE" id="PS50262"/>
    </source>
</evidence>
<evidence type="ECO:0000313" key="14">
    <source>
        <dbReference type="EnsemblMetazoa" id="CapteP143381"/>
    </source>
</evidence>
<evidence type="ECO:0000256" key="5">
    <source>
        <dbReference type="ARBA" id="ARBA00023040"/>
    </source>
</evidence>
<dbReference type="Gene3D" id="1.20.1070.10">
    <property type="entry name" value="Rhodopsin 7-helix transmembrane proteins"/>
    <property type="match status" value="1"/>
</dbReference>
<reference evidence="14" key="3">
    <citation type="submission" date="2015-06" db="UniProtKB">
        <authorList>
            <consortium name="EnsemblMetazoa"/>
        </authorList>
    </citation>
    <scope>IDENTIFICATION</scope>
</reference>
<reference evidence="15" key="1">
    <citation type="submission" date="2012-12" db="EMBL/GenBank/DDBJ databases">
        <authorList>
            <person name="Hellsten U."/>
            <person name="Grimwood J."/>
            <person name="Chapman J.A."/>
            <person name="Shapiro H."/>
            <person name="Aerts A."/>
            <person name="Otillar R.P."/>
            <person name="Terry A.Y."/>
            <person name="Boore J.L."/>
            <person name="Simakov O."/>
            <person name="Marletaz F."/>
            <person name="Cho S.-J."/>
            <person name="Edsinger-Gonzales E."/>
            <person name="Havlak P."/>
            <person name="Kuo D.-H."/>
            <person name="Larsson T."/>
            <person name="Lv J."/>
            <person name="Arendt D."/>
            <person name="Savage R."/>
            <person name="Osoegawa K."/>
            <person name="de Jong P."/>
            <person name="Lindberg D.R."/>
            <person name="Seaver E.C."/>
            <person name="Weisblat D.A."/>
            <person name="Putnam N.H."/>
            <person name="Grigoriev I.V."/>
            <person name="Rokhsar D.S."/>
        </authorList>
    </citation>
    <scope>NUCLEOTIDE SEQUENCE</scope>
    <source>
        <strain evidence="15">I ESC-2004</strain>
    </source>
</reference>
<evidence type="ECO:0000256" key="4">
    <source>
        <dbReference type="ARBA" id="ARBA00022989"/>
    </source>
</evidence>
<evidence type="ECO:0000256" key="2">
    <source>
        <dbReference type="ARBA" id="ARBA00022475"/>
    </source>
</evidence>
<keyword evidence="9 10" id="KW-0807">Transducer</keyword>
<dbReference type="EMBL" id="KB309274">
    <property type="protein sequence ID" value="ELT94936.1"/>
    <property type="molecule type" value="Genomic_DNA"/>
</dbReference>
<comment type="subcellular location">
    <subcellularLocation>
        <location evidence="1">Cell membrane</location>
        <topology evidence="1">Multi-pass membrane protein</topology>
    </subcellularLocation>
</comment>
<dbReference type="AlphaFoldDB" id="R7TU02"/>
<dbReference type="CDD" id="cd00637">
    <property type="entry name" value="7tm_classA_rhodopsin-like"/>
    <property type="match status" value="1"/>
</dbReference>